<dbReference type="AlphaFoldDB" id="A0A562T0I2"/>
<dbReference type="OrthoDB" id="4393931at2"/>
<gene>
    <name evidence="2" type="ORF">LX66_4249</name>
</gene>
<name>A0A562T0I2_CHIJA</name>
<feature type="region of interest" description="Disordered" evidence="1">
    <location>
        <begin position="279"/>
        <end position="302"/>
    </location>
</feature>
<dbReference type="RefSeq" id="WP_145717206.1">
    <property type="nucleotide sequence ID" value="NZ_BAAAFY010000004.1"/>
</dbReference>
<comment type="caution">
    <text evidence="2">The sequence shown here is derived from an EMBL/GenBank/DDBJ whole genome shotgun (WGS) entry which is preliminary data.</text>
</comment>
<dbReference type="Proteomes" id="UP000316778">
    <property type="component" value="Unassembled WGS sequence"/>
</dbReference>
<keyword evidence="3" id="KW-1185">Reference proteome</keyword>
<organism evidence="2 3">
    <name type="scientific">Chitinophaga japonensis</name>
    <name type="common">Flexibacter japonensis</name>
    <dbReference type="NCBI Taxonomy" id="104662"/>
    <lineage>
        <taxon>Bacteria</taxon>
        <taxon>Pseudomonadati</taxon>
        <taxon>Bacteroidota</taxon>
        <taxon>Chitinophagia</taxon>
        <taxon>Chitinophagales</taxon>
        <taxon>Chitinophagaceae</taxon>
        <taxon>Chitinophaga</taxon>
    </lineage>
</organism>
<reference evidence="2 3" key="1">
    <citation type="journal article" date="2013" name="Stand. Genomic Sci.">
        <title>Genomic Encyclopedia of Type Strains, Phase I: The one thousand microbial genomes (KMG-I) project.</title>
        <authorList>
            <person name="Kyrpides N.C."/>
            <person name="Woyke T."/>
            <person name="Eisen J.A."/>
            <person name="Garrity G."/>
            <person name="Lilburn T.G."/>
            <person name="Beck B.J."/>
            <person name="Whitman W.B."/>
            <person name="Hugenholtz P."/>
            <person name="Klenk H.P."/>
        </authorList>
    </citation>
    <scope>NUCLEOTIDE SEQUENCE [LARGE SCALE GENOMIC DNA]</scope>
    <source>
        <strain evidence="2 3">DSM 13484</strain>
    </source>
</reference>
<evidence type="ECO:0000256" key="1">
    <source>
        <dbReference type="SAM" id="MobiDB-lite"/>
    </source>
</evidence>
<feature type="region of interest" description="Disordered" evidence="1">
    <location>
        <begin position="1"/>
        <end position="71"/>
    </location>
</feature>
<sequence length="490" mass="56297">MGKDREGRYIPPKGKPSGSIREGKLGLRPTMEEEELRRDEEMTQQYTSGEDELAPNVHVRHPNRNTAKGDEAEHVAHNEAEYAYMKRYDTLHKPYDVLQPESLPQRFTRDDFTALAAYRSDAGCVTFYLPTHRSGMEVNEQQDTIRYKNALQKARQQLLQKGWRHEDVESLLLPAFNLMYDDDFWRRQLDSIGLFLAPGFFKYIRLPYRTEERHYINSSFYVSPLLPLVTSKEHFYLLALSKNKATLYEADAHGIQEVPVPDMPDGKGDVVRYEGRPDLGMTRSRSAQGSGAGVTDVYSMGEGKPDEKSDVSMYVDQVEEAVWKARLHNEKAPLLLAAVEYIIPMYRERSRYRHIMDTALTGNYEHENPTVLYEKAREKMRPYFEQDRQHALDRYWNNSANGLTSSIPADVVPACYYSRVDTLFIQRDGRLWGAFNERDNRLIQHDSEQPGDECLVNAAAAKAMATGAAVFILEKEQMPAESPVAALMRY</sequence>
<protein>
    <submittedName>
        <fullName evidence="2">Uncharacterized protein</fullName>
    </submittedName>
</protein>
<evidence type="ECO:0000313" key="3">
    <source>
        <dbReference type="Proteomes" id="UP000316778"/>
    </source>
</evidence>
<proteinExistence type="predicted"/>
<accession>A0A562T0I2</accession>
<dbReference type="EMBL" id="VLLG01000004">
    <property type="protein sequence ID" value="TWI86982.1"/>
    <property type="molecule type" value="Genomic_DNA"/>
</dbReference>
<dbReference type="InterPro" id="IPR040837">
    <property type="entry name" value="Bact_RF_family7"/>
</dbReference>
<dbReference type="Pfam" id="PF18849">
    <property type="entry name" value="baeRF_family7"/>
    <property type="match status" value="1"/>
</dbReference>
<evidence type="ECO:0000313" key="2">
    <source>
        <dbReference type="EMBL" id="TWI86982.1"/>
    </source>
</evidence>